<organism evidence="6 7">
    <name type="scientific">Galerina marginata (strain CBS 339.88)</name>
    <dbReference type="NCBI Taxonomy" id="685588"/>
    <lineage>
        <taxon>Eukaryota</taxon>
        <taxon>Fungi</taxon>
        <taxon>Dikarya</taxon>
        <taxon>Basidiomycota</taxon>
        <taxon>Agaricomycotina</taxon>
        <taxon>Agaricomycetes</taxon>
        <taxon>Agaricomycetidae</taxon>
        <taxon>Agaricales</taxon>
        <taxon>Agaricineae</taxon>
        <taxon>Strophariaceae</taxon>
        <taxon>Galerina</taxon>
    </lineage>
</organism>
<evidence type="ECO:0000256" key="3">
    <source>
        <dbReference type="ARBA" id="ARBA00022989"/>
    </source>
</evidence>
<keyword evidence="2 5" id="KW-0812">Transmembrane</keyword>
<name>A0A067T0V9_GALM3</name>
<dbReference type="OrthoDB" id="448280at2759"/>
<evidence type="ECO:0000313" key="7">
    <source>
        <dbReference type="Proteomes" id="UP000027222"/>
    </source>
</evidence>
<dbReference type="InterPro" id="IPR003689">
    <property type="entry name" value="ZIP"/>
</dbReference>
<feature type="transmembrane region" description="Helical" evidence="5">
    <location>
        <begin position="78"/>
        <end position="101"/>
    </location>
</feature>
<evidence type="ECO:0000256" key="5">
    <source>
        <dbReference type="SAM" id="Phobius"/>
    </source>
</evidence>
<dbReference type="STRING" id="685588.A0A067T0V9"/>
<feature type="transmembrane region" description="Helical" evidence="5">
    <location>
        <begin position="12"/>
        <end position="32"/>
    </location>
</feature>
<evidence type="ECO:0000313" key="6">
    <source>
        <dbReference type="EMBL" id="KDR76830.1"/>
    </source>
</evidence>
<keyword evidence="4 5" id="KW-0472">Membrane</keyword>
<accession>A0A067T0V9</accession>
<reference evidence="7" key="1">
    <citation type="journal article" date="2014" name="Proc. Natl. Acad. Sci. U.S.A.">
        <title>Extensive sampling of basidiomycete genomes demonstrates inadequacy of the white-rot/brown-rot paradigm for wood decay fungi.</title>
        <authorList>
            <person name="Riley R."/>
            <person name="Salamov A.A."/>
            <person name="Brown D.W."/>
            <person name="Nagy L.G."/>
            <person name="Floudas D."/>
            <person name="Held B.W."/>
            <person name="Levasseur A."/>
            <person name="Lombard V."/>
            <person name="Morin E."/>
            <person name="Otillar R."/>
            <person name="Lindquist E.A."/>
            <person name="Sun H."/>
            <person name="LaButti K.M."/>
            <person name="Schmutz J."/>
            <person name="Jabbour D."/>
            <person name="Luo H."/>
            <person name="Baker S.E."/>
            <person name="Pisabarro A.G."/>
            <person name="Walton J.D."/>
            <person name="Blanchette R.A."/>
            <person name="Henrissat B."/>
            <person name="Martin F."/>
            <person name="Cullen D."/>
            <person name="Hibbett D.S."/>
            <person name="Grigoriev I.V."/>
        </authorList>
    </citation>
    <scope>NUCLEOTIDE SEQUENCE [LARGE SCALE GENOMIC DNA]</scope>
    <source>
        <strain evidence="7">CBS 339.88</strain>
    </source>
</reference>
<comment type="subcellular location">
    <subcellularLocation>
        <location evidence="1">Membrane</location>
        <topology evidence="1">Multi-pass membrane protein</topology>
    </subcellularLocation>
</comment>
<gene>
    <name evidence="6" type="ORF">GALMADRAFT_139699</name>
</gene>
<evidence type="ECO:0000256" key="2">
    <source>
        <dbReference type="ARBA" id="ARBA00022692"/>
    </source>
</evidence>
<keyword evidence="7" id="KW-1185">Reference proteome</keyword>
<dbReference type="GO" id="GO:0016020">
    <property type="term" value="C:membrane"/>
    <property type="evidence" value="ECO:0007669"/>
    <property type="project" value="UniProtKB-SubCell"/>
</dbReference>
<dbReference type="Proteomes" id="UP000027222">
    <property type="component" value="Unassembled WGS sequence"/>
</dbReference>
<dbReference type="AlphaFoldDB" id="A0A067T0V9"/>
<proteinExistence type="predicted"/>
<dbReference type="GO" id="GO:0046873">
    <property type="term" value="F:metal ion transmembrane transporter activity"/>
    <property type="evidence" value="ECO:0007669"/>
    <property type="project" value="InterPro"/>
</dbReference>
<feature type="transmembrane region" description="Helical" evidence="5">
    <location>
        <begin position="53"/>
        <end position="72"/>
    </location>
</feature>
<keyword evidence="3 5" id="KW-1133">Transmembrane helix</keyword>
<evidence type="ECO:0000256" key="1">
    <source>
        <dbReference type="ARBA" id="ARBA00004141"/>
    </source>
</evidence>
<dbReference type="EMBL" id="KL142378">
    <property type="protein sequence ID" value="KDR76830.1"/>
    <property type="molecule type" value="Genomic_DNA"/>
</dbReference>
<dbReference type="Pfam" id="PF02535">
    <property type="entry name" value="Zip"/>
    <property type="match status" value="1"/>
</dbReference>
<protein>
    <submittedName>
        <fullName evidence="6">Uncharacterized protein</fullName>
    </submittedName>
</protein>
<sequence length="210" mass="22791">MSDDTPTGLRIASVFIIALGSLMGALFPVLAARSKWLHVPPAVFDFAKYFGSGVIVCPILSHLCGLLLIYILDPAWLIYPFQSGLCMLSIFSIFIVELIAFRWGTAKLKALGVAYDSHGHGSSHTSHGPEGEGNGETMEITSQDIESATEDEEQSAADVIAQMHGVAILEFGVLLHSVLIGLTLAVDRDFKVLFVVIVFHWMSNELSKNT</sequence>
<dbReference type="HOGENOM" id="CLU_027089_0_2_1"/>
<evidence type="ECO:0000256" key="4">
    <source>
        <dbReference type="ARBA" id="ARBA00023136"/>
    </source>
</evidence>